<comment type="caution">
    <text evidence="3">The sequence shown here is derived from an EMBL/GenBank/DDBJ whole genome shotgun (WGS) entry which is preliminary data.</text>
</comment>
<reference evidence="3 4" key="1">
    <citation type="submission" date="2020-09" db="EMBL/GenBank/DDBJ databases">
        <title>Isolation and identification of active actinomycetes.</title>
        <authorList>
            <person name="Li X."/>
        </authorList>
    </citation>
    <scope>NUCLEOTIDE SEQUENCE [LARGE SCALE GENOMIC DNA]</scope>
    <source>
        <strain evidence="3 4">NEAU-LLC</strain>
    </source>
</reference>
<accession>A0ABR8NN27</accession>
<name>A0ABR8NN27_9MICO</name>
<evidence type="ECO:0000256" key="1">
    <source>
        <dbReference type="SAM" id="MobiDB-lite"/>
    </source>
</evidence>
<feature type="transmembrane region" description="Helical" evidence="2">
    <location>
        <begin position="209"/>
        <end position="231"/>
    </location>
</feature>
<feature type="transmembrane region" description="Helical" evidence="2">
    <location>
        <begin position="237"/>
        <end position="257"/>
    </location>
</feature>
<gene>
    <name evidence="3" type="ORF">IF188_10180</name>
</gene>
<evidence type="ECO:0000313" key="3">
    <source>
        <dbReference type="EMBL" id="MBD3942063.1"/>
    </source>
</evidence>
<sequence>MTIHTDKGHRVHVIEGDAQGIISRGNEISRLGGQMIGAAGLLEAVADGATEERGRSITRIKDEVGDAHKDLRKAGERYKPTGTAMTAYGNSLSEVQAKLRPLVAEIEEAKRSLDAKNEAAQEAQRTADQSADYDPEDSAAKSTADADRWEAREAGIAAGNAYTYLHNLLDDFDGQWQVWDEAYDKALGDVTDATHGNVSDRWVDDIADFVEIVVEIIGYVGIVVAIAALVIGGPIVALIGTVLAVIALVGTVLLMFADRADGGDLAWAIVGVLPFGRLGQFFKAGSRAQGFKFLAGPIFEITDSISDIRRLRGIRVAVEAVGEGRGLGQVARAGLASRVADTFSGFRWRDLMSRSTFIENARRGGGAWTMNIADEFADFSRHHTDIIRDVTNVAHLDDFVARGQEVFNKGQYAMHGLDFGAKLTTLGHDIAGGITSRLEKPYQPPAELDRWREQLAA</sequence>
<dbReference type="EMBL" id="JACXZS010000006">
    <property type="protein sequence ID" value="MBD3942063.1"/>
    <property type="molecule type" value="Genomic_DNA"/>
</dbReference>
<evidence type="ECO:0000256" key="2">
    <source>
        <dbReference type="SAM" id="Phobius"/>
    </source>
</evidence>
<feature type="region of interest" description="Disordered" evidence="1">
    <location>
        <begin position="113"/>
        <end position="146"/>
    </location>
</feature>
<protein>
    <submittedName>
        <fullName evidence="3">Uncharacterized protein</fullName>
    </submittedName>
</protein>
<keyword evidence="2" id="KW-0812">Transmembrane</keyword>
<evidence type="ECO:0000313" key="4">
    <source>
        <dbReference type="Proteomes" id="UP000598426"/>
    </source>
</evidence>
<dbReference type="RefSeq" id="WP_191171694.1">
    <property type="nucleotide sequence ID" value="NZ_JACXZS010000006.1"/>
</dbReference>
<proteinExistence type="predicted"/>
<keyword evidence="4" id="KW-1185">Reference proteome</keyword>
<keyword evidence="2" id="KW-1133">Transmembrane helix</keyword>
<dbReference type="Proteomes" id="UP000598426">
    <property type="component" value="Unassembled WGS sequence"/>
</dbReference>
<organism evidence="3 4">
    <name type="scientific">Microbacterium helvum</name>
    <dbReference type="NCBI Taxonomy" id="2773713"/>
    <lineage>
        <taxon>Bacteria</taxon>
        <taxon>Bacillati</taxon>
        <taxon>Actinomycetota</taxon>
        <taxon>Actinomycetes</taxon>
        <taxon>Micrococcales</taxon>
        <taxon>Microbacteriaceae</taxon>
        <taxon>Microbacterium</taxon>
    </lineage>
</organism>
<keyword evidence="2" id="KW-0472">Membrane</keyword>